<reference evidence="12" key="1">
    <citation type="journal article" date="2023" name="bioRxiv">
        <title>Complete genome of the Medicago anthracnose fungus, Colletotrichum destructivum, reveals a mini-chromosome-like region within a core chromosome.</title>
        <authorList>
            <person name="Lapalu N."/>
            <person name="Simon A."/>
            <person name="Lu A."/>
            <person name="Plaumann P.-L."/>
            <person name="Amselem J."/>
            <person name="Pigne S."/>
            <person name="Auger A."/>
            <person name="Koch C."/>
            <person name="Dallery J.-F."/>
            <person name="O'Connell R.J."/>
        </authorList>
    </citation>
    <scope>NUCLEOTIDE SEQUENCE [LARGE SCALE GENOMIC DNA]</scope>
    <source>
        <strain evidence="12">CBS 520.97</strain>
    </source>
</reference>
<protein>
    <recommendedName>
        <fullName evidence="9">Cytochrome c oxidase assembly factor 3</fullName>
    </recommendedName>
</protein>
<evidence type="ECO:0000256" key="1">
    <source>
        <dbReference type="ARBA" id="ARBA00003064"/>
    </source>
</evidence>
<dbReference type="GO" id="GO:0033617">
    <property type="term" value="P:mitochondrial respiratory chain complex IV assembly"/>
    <property type="evidence" value="ECO:0007669"/>
    <property type="project" value="UniProtKB-UniRule"/>
</dbReference>
<evidence type="ECO:0000256" key="6">
    <source>
        <dbReference type="ARBA" id="ARBA00022989"/>
    </source>
</evidence>
<evidence type="ECO:0000256" key="3">
    <source>
        <dbReference type="ARBA" id="ARBA00007035"/>
    </source>
</evidence>
<comment type="subcellular location">
    <subcellularLocation>
        <location evidence="2">Mitochondrion membrane</location>
        <topology evidence="2">Single-pass membrane protein</topology>
    </subcellularLocation>
</comment>
<organism evidence="11 12">
    <name type="scientific">Colletotrichum destructivum</name>
    <dbReference type="NCBI Taxonomy" id="34406"/>
    <lineage>
        <taxon>Eukaryota</taxon>
        <taxon>Fungi</taxon>
        <taxon>Dikarya</taxon>
        <taxon>Ascomycota</taxon>
        <taxon>Pezizomycotina</taxon>
        <taxon>Sordariomycetes</taxon>
        <taxon>Hypocreomycetidae</taxon>
        <taxon>Glomerellales</taxon>
        <taxon>Glomerellaceae</taxon>
        <taxon>Colletotrichum</taxon>
        <taxon>Colletotrichum destructivum species complex</taxon>
    </lineage>
</organism>
<keyword evidence="5 9" id="KW-0812">Transmembrane</keyword>
<dbReference type="RefSeq" id="XP_062782088.1">
    <property type="nucleotide sequence ID" value="XM_062926037.1"/>
</dbReference>
<feature type="domain" description="Cytochrome c oxidase assembly factor 3 mitochondrial coiled-coil" evidence="10">
    <location>
        <begin position="81"/>
        <end position="121"/>
    </location>
</feature>
<dbReference type="GO" id="GO:0005743">
    <property type="term" value="C:mitochondrial inner membrane"/>
    <property type="evidence" value="ECO:0007669"/>
    <property type="project" value="UniProtKB-UniRule"/>
</dbReference>
<dbReference type="AlphaFoldDB" id="A0AAX4IN05"/>
<gene>
    <name evidence="11" type="ORF">CDEST_09879</name>
</gene>
<sequence length="135" mass="15180">MVRPVNFPALCDRTSNIQLLVAQHHQSPPRAPNRILSNPEFFTAYNSAQHSFPVTSRHPVAMAIPQKSSYYDRNLRQGPALLRARKPYLAKNLAVGAGLWCFVGAVYWYTIKAVGQDEFEDVKVPDTPRQQAKSS</sequence>
<evidence type="ECO:0000256" key="7">
    <source>
        <dbReference type="ARBA" id="ARBA00023128"/>
    </source>
</evidence>
<dbReference type="KEGG" id="cdet:87946381"/>
<evidence type="ECO:0000313" key="12">
    <source>
        <dbReference type="Proteomes" id="UP001322277"/>
    </source>
</evidence>
<evidence type="ECO:0000256" key="9">
    <source>
        <dbReference type="RuleBase" id="RU367056"/>
    </source>
</evidence>
<comment type="similarity">
    <text evidence="3 9">Belongs to the COA3 family.</text>
</comment>
<keyword evidence="7 9" id="KW-0496">Mitochondrion</keyword>
<feature type="transmembrane region" description="Helical" evidence="9">
    <location>
        <begin position="93"/>
        <end position="111"/>
    </location>
</feature>
<proteinExistence type="inferred from homology"/>
<dbReference type="Proteomes" id="UP001322277">
    <property type="component" value="Chromosome 6"/>
</dbReference>
<keyword evidence="12" id="KW-1185">Reference proteome</keyword>
<dbReference type="EMBL" id="CP137310">
    <property type="protein sequence ID" value="WQF84865.1"/>
    <property type="molecule type" value="Genomic_DNA"/>
</dbReference>
<name>A0AAX4IN05_9PEZI</name>
<dbReference type="PANTHER" id="PTHR15642">
    <property type="entry name" value="CYTOCHROME C OXIDASE ASSEMBLY FACTOR 3, MITOCHONDRIAL"/>
    <property type="match status" value="1"/>
</dbReference>
<evidence type="ECO:0000256" key="2">
    <source>
        <dbReference type="ARBA" id="ARBA00004304"/>
    </source>
</evidence>
<keyword evidence="6 9" id="KW-1133">Transmembrane helix</keyword>
<dbReference type="PANTHER" id="PTHR15642:SF3">
    <property type="entry name" value="CYTOCHROME C OXIDASE ASSEMBLY FACTOR 3 HOMOLOG, MITOCHONDRIAL"/>
    <property type="match status" value="1"/>
</dbReference>
<dbReference type="GeneID" id="87946381"/>
<evidence type="ECO:0000256" key="5">
    <source>
        <dbReference type="ARBA" id="ARBA00022692"/>
    </source>
</evidence>
<keyword evidence="9" id="KW-0999">Mitochondrion inner membrane</keyword>
<evidence type="ECO:0000259" key="10">
    <source>
        <dbReference type="Pfam" id="PF09813"/>
    </source>
</evidence>
<dbReference type="Pfam" id="PF09813">
    <property type="entry name" value="Coa3_cc"/>
    <property type="match status" value="1"/>
</dbReference>
<comment type="function">
    <text evidence="1 9">Required for assembly of cytochrome c oxidase (complex IV).</text>
</comment>
<comment type="subunit">
    <text evidence="4 9">Component of 250-400 kDa complexes called cytochrome oxidase assembly intermediates or COA complexes.</text>
</comment>
<evidence type="ECO:0000256" key="4">
    <source>
        <dbReference type="ARBA" id="ARBA00011351"/>
    </source>
</evidence>
<accession>A0AAX4IN05</accession>
<evidence type="ECO:0000256" key="8">
    <source>
        <dbReference type="ARBA" id="ARBA00023136"/>
    </source>
</evidence>
<keyword evidence="8 9" id="KW-0472">Membrane</keyword>
<dbReference type="InterPro" id="IPR041752">
    <property type="entry name" value="Coa3"/>
</dbReference>
<dbReference type="InterPro" id="IPR018628">
    <property type="entry name" value="Coa3_CC"/>
</dbReference>
<evidence type="ECO:0000313" key="11">
    <source>
        <dbReference type="EMBL" id="WQF84865.1"/>
    </source>
</evidence>